<keyword evidence="2" id="KW-1185">Reference proteome</keyword>
<comment type="caution">
    <text evidence="1">The sequence shown here is derived from an EMBL/GenBank/DDBJ whole genome shotgun (WGS) entry which is preliminary data.</text>
</comment>
<dbReference type="STRING" id="1423813.FC26_GL000796"/>
<dbReference type="AlphaFoldDB" id="A0A0R2AG93"/>
<protein>
    <submittedName>
        <fullName evidence="1">Uncharacterized protein</fullName>
    </submittedName>
</protein>
<evidence type="ECO:0000313" key="1">
    <source>
        <dbReference type="EMBL" id="KRM62067.1"/>
    </source>
</evidence>
<gene>
    <name evidence="1" type="ORF">FC26_GL000796</name>
</gene>
<dbReference type="EMBL" id="AYYY01000011">
    <property type="protein sequence ID" value="KRM62067.1"/>
    <property type="molecule type" value="Genomic_DNA"/>
</dbReference>
<organism evidence="1 2">
    <name type="scientific">Paucilactobacillus vaccinostercus DSM 20634</name>
    <dbReference type="NCBI Taxonomy" id="1423813"/>
    <lineage>
        <taxon>Bacteria</taxon>
        <taxon>Bacillati</taxon>
        <taxon>Bacillota</taxon>
        <taxon>Bacilli</taxon>
        <taxon>Lactobacillales</taxon>
        <taxon>Lactobacillaceae</taxon>
        <taxon>Paucilactobacillus</taxon>
    </lineage>
</organism>
<dbReference type="PATRIC" id="fig|1423813.3.peg.807"/>
<accession>A0A0R2AG93</accession>
<evidence type="ECO:0000313" key="2">
    <source>
        <dbReference type="Proteomes" id="UP000051733"/>
    </source>
</evidence>
<dbReference type="Proteomes" id="UP000051733">
    <property type="component" value="Unassembled WGS sequence"/>
</dbReference>
<name>A0A0R2AG93_9LACO</name>
<sequence length="242" mass="27075">MTLKAEIQKESNFMATSISIRKINEFSIPEGKTEVKKAKVPLGSIIKSANTLNISGLTFDVFDCTYSKDISDDITVFIRELEDYKELDTYKKQFSFKMYYSESKKLLFSSSTTPITKAFLKALSNTDGVDLGFDSIHFDLDDISNMFGQTKGVRFSSTDQGVNSKSLSGYQVDINPEALTALENDDATQIIGAMDIGQQSYTIMLTQSGTIMSFSKLIGYEKFEIPMLSFAIDVLKKINYLK</sequence>
<reference evidence="1 2" key="1">
    <citation type="journal article" date="2015" name="Genome Announc.">
        <title>Expanding the biotechnology potential of lactobacilli through comparative genomics of 213 strains and associated genera.</title>
        <authorList>
            <person name="Sun Z."/>
            <person name="Harris H.M."/>
            <person name="McCann A."/>
            <person name="Guo C."/>
            <person name="Argimon S."/>
            <person name="Zhang W."/>
            <person name="Yang X."/>
            <person name="Jeffery I.B."/>
            <person name="Cooney J.C."/>
            <person name="Kagawa T.F."/>
            <person name="Liu W."/>
            <person name="Song Y."/>
            <person name="Salvetti E."/>
            <person name="Wrobel A."/>
            <person name="Rasinkangas P."/>
            <person name="Parkhill J."/>
            <person name="Rea M.C."/>
            <person name="O'Sullivan O."/>
            <person name="Ritari J."/>
            <person name="Douillard F.P."/>
            <person name="Paul Ross R."/>
            <person name="Yang R."/>
            <person name="Briner A.E."/>
            <person name="Felis G.E."/>
            <person name="de Vos W.M."/>
            <person name="Barrangou R."/>
            <person name="Klaenhammer T.R."/>
            <person name="Caufield P.W."/>
            <person name="Cui Y."/>
            <person name="Zhang H."/>
            <person name="O'Toole P.W."/>
        </authorList>
    </citation>
    <scope>NUCLEOTIDE SEQUENCE [LARGE SCALE GENOMIC DNA]</scope>
    <source>
        <strain evidence="1 2">DSM 20634</strain>
    </source>
</reference>
<proteinExistence type="predicted"/>